<dbReference type="InterPro" id="IPR011009">
    <property type="entry name" value="Kinase-like_dom_sf"/>
</dbReference>
<evidence type="ECO:0000256" key="3">
    <source>
        <dbReference type="ARBA" id="ARBA00022729"/>
    </source>
</evidence>
<dbReference type="PANTHER" id="PTHR48007">
    <property type="entry name" value="LEUCINE-RICH REPEAT RECEPTOR-LIKE PROTEIN KINASE PXC1"/>
    <property type="match status" value="1"/>
</dbReference>
<dbReference type="SUPFAM" id="SSF56112">
    <property type="entry name" value="Protein kinase-like (PK-like)"/>
    <property type="match status" value="1"/>
</dbReference>
<evidence type="ECO:0000256" key="5">
    <source>
        <dbReference type="ARBA" id="ARBA00023136"/>
    </source>
</evidence>
<comment type="subcellular location">
    <subcellularLocation>
        <location evidence="1">Membrane</location>
    </subcellularLocation>
</comment>
<feature type="signal peptide" evidence="6">
    <location>
        <begin position="1"/>
        <end position="25"/>
    </location>
</feature>
<evidence type="ECO:0000256" key="6">
    <source>
        <dbReference type="SAM" id="SignalP"/>
    </source>
</evidence>
<protein>
    <recommendedName>
        <fullName evidence="7">Leucine-rich repeat-containing N-terminal plant-type domain-containing protein</fullName>
    </recommendedName>
</protein>
<proteinExistence type="predicted"/>
<keyword evidence="4" id="KW-0677">Repeat</keyword>
<keyword evidence="5" id="KW-0472">Membrane</keyword>
<dbReference type="AlphaFoldDB" id="A0ABC9ATQ7"/>
<keyword evidence="9" id="KW-1185">Reference proteome</keyword>
<accession>A0ABC9ATQ7</accession>
<evidence type="ECO:0000259" key="7">
    <source>
        <dbReference type="Pfam" id="PF08263"/>
    </source>
</evidence>
<dbReference type="Gene3D" id="1.10.510.10">
    <property type="entry name" value="Transferase(Phosphotransferase) domain 1"/>
    <property type="match status" value="1"/>
</dbReference>
<sequence length="293" mass="31667">MATASRLAAVVLLAISLSSLGATGAASSSLKRPSPTPTPGPAEDSIADLDALLAFKSQLSDHLGILASSWTTNVSICRWVGVSCSHRRQRVTALSLPDVPLQGELSQHLGNLSFLSLLDLTNTNLTGSIPASLGRLRRLKYLLLGDNGLSNTIPCAIGNLTELRFLDLKYGTHGKASRMSDVFSYGIMLLEVFTGKRPTDPMFDGELSIRQWIHQAFPTDLASVIDDQLLQDASSIMTGLNDFLSPIFELGLLCSSDSPDQRMTMRDVVVRLKKMKRDGYTKLYATVQTVPSG</sequence>
<reference evidence="9" key="1">
    <citation type="submission" date="2024-06" db="EMBL/GenBank/DDBJ databases">
        <authorList>
            <person name="Ryan C."/>
        </authorList>
    </citation>
    <scope>NUCLEOTIDE SEQUENCE [LARGE SCALE GENOMIC DNA]</scope>
</reference>
<evidence type="ECO:0000256" key="2">
    <source>
        <dbReference type="ARBA" id="ARBA00022614"/>
    </source>
</evidence>
<dbReference type="InterPro" id="IPR013210">
    <property type="entry name" value="LRR_N_plant-typ"/>
</dbReference>
<dbReference type="SUPFAM" id="SSF52058">
    <property type="entry name" value="L domain-like"/>
    <property type="match status" value="1"/>
</dbReference>
<evidence type="ECO:0000313" key="9">
    <source>
        <dbReference type="Proteomes" id="UP001497457"/>
    </source>
</evidence>
<dbReference type="FunFam" id="3.80.10.10:FF:000400">
    <property type="entry name" value="Nuclear pore complex protein NUP107"/>
    <property type="match status" value="1"/>
</dbReference>
<organism evidence="8 9">
    <name type="scientific">Urochloa decumbens</name>
    <dbReference type="NCBI Taxonomy" id="240449"/>
    <lineage>
        <taxon>Eukaryota</taxon>
        <taxon>Viridiplantae</taxon>
        <taxon>Streptophyta</taxon>
        <taxon>Embryophyta</taxon>
        <taxon>Tracheophyta</taxon>
        <taxon>Spermatophyta</taxon>
        <taxon>Magnoliopsida</taxon>
        <taxon>Liliopsida</taxon>
        <taxon>Poales</taxon>
        <taxon>Poaceae</taxon>
        <taxon>PACMAD clade</taxon>
        <taxon>Panicoideae</taxon>
        <taxon>Panicodae</taxon>
        <taxon>Paniceae</taxon>
        <taxon>Melinidinae</taxon>
        <taxon>Urochloa</taxon>
    </lineage>
</organism>
<gene>
    <name evidence="8" type="ORF">URODEC1_LOCUS58604</name>
</gene>
<keyword evidence="3 6" id="KW-0732">Signal</keyword>
<dbReference type="Proteomes" id="UP001497457">
    <property type="component" value="Chromosome 23rd"/>
</dbReference>
<evidence type="ECO:0000256" key="1">
    <source>
        <dbReference type="ARBA" id="ARBA00004370"/>
    </source>
</evidence>
<keyword evidence="2" id="KW-0433">Leucine-rich repeat</keyword>
<evidence type="ECO:0000256" key="4">
    <source>
        <dbReference type="ARBA" id="ARBA00022737"/>
    </source>
</evidence>
<dbReference type="Pfam" id="PF08263">
    <property type="entry name" value="LRRNT_2"/>
    <property type="match status" value="1"/>
</dbReference>
<evidence type="ECO:0000313" key="8">
    <source>
        <dbReference type="EMBL" id="CAL4986959.1"/>
    </source>
</evidence>
<reference evidence="8 9" key="2">
    <citation type="submission" date="2024-10" db="EMBL/GenBank/DDBJ databases">
        <authorList>
            <person name="Ryan C."/>
        </authorList>
    </citation>
    <scope>NUCLEOTIDE SEQUENCE [LARGE SCALE GENOMIC DNA]</scope>
</reference>
<dbReference type="GO" id="GO:0016020">
    <property type="term" value="C:membrane"/>
    <property type="evidence" value="ECO:0007669"/>
    <property type="project" value="UniProtKB-SubCell"/>
</dbReference>
<dbReference type="EMBL" id="OZ075133">
    <property type="protein sequence ID" value="CAL4986959.1"/>
    <property type="molecule type" value="Genomic_DNA"/>
</dbReference>
<name>A0ABC9ATQ7_9POAL</name>
<feature type="chain" id="PRO_5044839862" description="Leucine-rich repeat-containing N-terminal plant-type domain-containing protein" evidence="6">
    <location>
        <begin position="26"/>
        <end position="293"/>
    </location>
</feature>
<dbReference type="PANTHER" id="PTHR48007:SF76">
    <property type="entry name" value="OS03G0145102 PROTEIN"/>
    <property type="match status" value="1"/>
</dbReference>
<dbReference type="Gene3D" id="3.80.10.10">
    <property type="entry name" value="Ribonuclease Inhibitor"/>
    <property type="match status" value="1"/>
</dbReference>
<feature type="domain" description="Leucine-rich repeat-containing N-terminal plant-type" evidence="7">
    <location>
        <begin position="47"/>
        <end position="85"/>
    </location>
</feature>
<dbReference type="InterPro" id="IPR032675">
    <property type="entry name" value="LRR_dom_sf"/>
</dbReference>
<dbReference type="InterPro" id="IPR046959">
    <property type="entry name" value="PRK1-6/SRF4-like"/>
</dbReference>